<dbReference type="Proteomes" id="UP000017700">
    <property type="component" value="Chromosome"/>
</dbReference>
<dbReference type="PANTHER" id="PTHR35936">
    <property type="entry name" value="MEMBRANE-BOUND LYTIC MUREIN TRANSGLYCOSYLASE F"/>
    <property type="match status" value="1"/>
</dbReference>
<dbReference type="CDD" id="cd01072">
    <property type="entry name" value="PBP2_SMa0082_like"/>
    <property type="match status" value="1"/>
</dbReference>
<dbReference type="KEGG" id="serq:CWC46_07575"/>
<feature type="chain" id="PRO_5033760899" evidence="5">
    <location>
        <begin position="24"/>
        <end position="261"/>
    </location>
</feature>
<sequence>MKKRFLAIVGAALLMAQAGSVMADQLKDIEQHGVLRVAIPQDFPPFGSVGTDLQPQGYDIDVARYLAKEMKLKLQLVPVSSANRIPYLQTNKVDLVISSLGKNAEREKVIDFSRAYAPFFLGVFGPKTGDVSSPATLQGKSIGVTRGAVEDMVLSNIAPKTATIKRYEDNNTTLSAYLSGQVEYVATGNLVIAAIAEKNPTKAPVAKFMLKDSPCFIGMRKGEPALKAKVNSLIEKAIKDHTLNSLSEKWMKAPLPANLGA</sequence>
<dbReference type="KEGG" id="sera:Ser39006_007580"/>
<dbReference type="AlphaFoldDB" id="A0A2I5TD14"/>
<reference evidence="8 9" key="1">
    <citation type="journal article" date="2013" name="Genome Announc.">
        <title>Draft genome sequence of Serratia sp. strain ATCC 39006, a model bacterium for analysis of the biosynthesis and regulation of prodigiosin, a carbapenem, and gas vesicles.</title>
        <authorList>
            <person name="Fineran P.C."/>
            <person name="Iglesias Cans M.C."/>
            <person name="Ramsay J.P."/>
            <person name="Wilf N.M."/>
            <person name="Cossyleon D."/>
            <person name="McNeil M.B."/>
            <person name="Williamson N.R."/>
            <person name="Monson R.E."/>
            <person name="Becher S.A."/>
            <person name="Stanton J.A."/>
            <person name="Brugger K."/>
            <person name="Brown S.D."/>
            <person name="Salmond G.P."/>
        </authorList>
    </citation>
    <scope>NUCLEOTIDE SEQUENCE [LARGE SCALE GENOMIC DNA]</scope>
    <source>
        <strain evidence="8">ATCC 39006</strain>
        <strain evidence="9">ATCC 39006 / SC 11482</strain>
    </source>
</reference>
<dbReference type="PROSITE" id="PS01039">
    <property type="entry name" value="SBP_BACTERIAL_3"/>
    <property type="match status" value="1"/>
</dbReference>
<keyword evidence="9" id="KW-1185">Reference proteome</keyword>
<name>A0A2I5TD14_SERS3</name>
<dbReference type="SMART" id="SM00062">
    <property type="entry name" value="PBPb"/>
    <property type="match status" value="1"/>
</dbReference>
<evidence type="ECO:0000313" key="7">
    <source>
        <dbReference type="EMBL" id="AUH02443.1"/>
    </source>
</evidence>
<dbReference type="OrthoDB" id="5363083at2"/>
<evidence type="ECO:0000256" key="4">
    <source>
        <dbReference type="RuleBase" id="RU003744"/>
    </source>
</evidence>
<accession>A0A2I5TD14</accession>
<dbReference type="Gene3D" id="3.40.190.10">
    <property type="entry name" value="Periplasmic binding protein-like II"/>
    <property type="match status" value="2"/>
</dbReference>
<reference evidence="8" key="4">
    <citation type="submission" date="2017-11" db="EMBL/GenBank/DDBJ databases">
        <title>Complete genome sequence of Serratia sp. ATCC 39006.</title>
        <authorList>
            <person name="Hampton H.G."/>
            <person name="Jackson S.A."/>
            <person name="Jauregui R."/>
            <person name="Poulter G.T.M."/>
            <person name="Salmond G.P.C."/>
            <person name="Fineran P.C."/>
        </authorList>
    </citation>
    <scope>NUCLEOTIDE SEQUENCE</scope>
    <source>
        <strain evidence="8">ATCC 39006</strain>
    </source>
</reference>
<comment type="similarity">
    <text evidence="2 4">Belongs to the bacterial solute-binding protein 3 family.</text>
</comment>
<gene>
    <name evidence="7" type="ORF">CWC46_07575</name>
    <name evidence="8" type="ORF">Ser39006_007580</name>
</gene>
<evidence type="ECO:0000256" key="2">
    <source>
        <dbReference type="ARBA" id="ARBA00010333"/>
    </source>
</evidence>
<reference evidence="8" key="2">
    <citation type="submission" date="2013-09" db="EMBL/GenBank/DDBJ databases">
        <authorList>
            <person name="Wang G."/>
            <person name="Yang Y."/>
            <person name="Su Y."/>
        </authorList>
    </citation>
    <scope>NUCLEOTIDE SEQUENCE</scope>
    <source>
        <strain evidence="8">ATCC 39006</strain>
    </source>
</reference>
<dbReference type="STRING" id="104623.Ser39006_04216"/>
<dbReference type="InterPro" id="IPR001638">
    <property type="entry name" value="Solute-binding_3/MltF_N"/>
</dbReference>
<dbReference type="EMBL" id="CP025085">
    <property type="protein sequence ID" value="AUH02443.1"/>
    <property type="molecule type" value="Genomic_DNA"/>
</dbReference>
<dbReference type="EMBL" id="CP025084">
    <property type="protein sequence ID" value="AUH06763.1"/>
    <property type="molecule type" value="Genomic_DNA"/>
</dbReference>
<evidence type="ECO:0000313" key="10">
    <source>
        <dbReference type="Proteomes" id="UP000233778"/>
    </source>
</evidence>
<comment type="subcellular location">
    <subcellularLocation>
        <location evidence="1">Cell envelope</location>
    </subcellularLocation>
</comment>
<evidence type="ECO:0000256" key="1">
    <source>
        <dbReference type="ARBA" id="ARBA00004196"/>
    </source>
</evidence>
<dbReference type="Proteomes" id="UP000233778">
    <property type="component" value="Chromosome"/>
</dbReference>
<reference evidence="7 10" key="3">
    <citation type="submission" date="2017-11" db="EMBL/GenBank/DDBJ databases">
        <title>Complete genome sequence of Serratia sp. ATCC 39006 LacA.</title>
        <authorList>
            <person name="Hampton H.G."/>
            <person name="Jackson S.A."/>
            <person name="Jauregui R."/>
            <person name="Poulter G.T.M."/>
            <person name="Salmond G.P.C."/>
            <person name="Fineran P.C."/>
        </authorList>
    </citation>
    <scope>NUCLEOTIDE SEQUENCE [LARGE SCALE GENOMIC DNA]</scope>
    <source>
        <strain evidence="7 10">ATCC 39006</strain>
    </source>
</reference>
<dbReference type="GO" id="GO:0030288">
    <property type="term" value="C:outer membrane-bounded periplasmic space"/>
    <property type="evidence" value="ECO:0007669"/>
    <property type="project" value="UniProtKB-ARBA"/>
</dbReference>
<evidence type="ECO:0000256" key="3">
    <source>
        <dbReference type="ARBA" id="ARBA00022729"/>
    </source>
</evidence>
<feature type="domain" description="Solute-binding protein family 3/N-terminal" evidence="6">
    <location>
        <begin position="34"/>
        <end position="254"/>
    </location>
</feature>
<evidence type="ECO:0000313" key="9">
    <source>
        <dbReference type="Proteomes" id="UP000017700"/>
    </source>
</evidence>
<organism evidence="8 9">
    <name type="scientific">Serratia sp. (strain ATCC 39006)</name>
    <name type="common">Prodigiosinella confusarubida</name>
    <dbReference type="NCBI Taxonomy" id="104623"/>
    <lineage>
        <taxon>Bacteria</taxon>
        <taxon>Pseudomonadati</taxon>
        <taxon>Pseudomonadota</taxon>
        <taxon>Gammaproteobacteria</taxon>
        <taxon>Enterobacterales</taxon>
        <taxon>Pectobacteriaceae</taxon>
        <taxon>Prodigiosinella</taxon>
    </lineage>
</organism>
<dbReference type="InterPro" id="IPR018313">
    <property type="entry name" value="SBP_3_CS"/>
</dbReference>
<evidence type="ECO:0000313" key="8">
    <source>
        <dbReference type="EMBL" id="AUH06763.1"/>
    </source>
</evidence>
<keyword evidence="3 5" id="KW-0732">Signal</keyword>
<evidence type="ECO:0000259" key="6">
    <source>
        <dbReference type="SMART" id="SM00062"/>
    </source>
</evidence>
<dbReference type="SUPFAM" id="SSF53850">
    <property type="entry name" value="Periplasmic binding protein-like II"/>
    <property type="match status" value="1"/>
</dbReference>
<evidence type="ECO:0000256" key="5">
    <source>
        <dbReference type="SAM" id="SignalP"/>
    </source>
</evidence>
<feature type="signal peptide" evidence="5">
    <location>
        <begin position="1"/>
        <end position="23"/>
    </location>
</feature>
<proteinExistence type="inferred from homology"/>
<protein>
    <submittedName>
        <fullName evidence="8">Amino acid ABC transporter substrate-binding protein</fullName>
    </submittedName>
</protein>
<dbReference type="PANTHER" id="PTHR35936:SF37">
    <property type="entry name" value="AMINO ACID ABC TRANSPORTER SUBSTRATE-BINDING PROTEIN"/>
    <property type="match status" value="1"/>
</dbReference>
<dbReference type="Pfam" id="PF00497">
    <property type="entry name" value="SBP_bac_3"/>
    <property type="match status" value="1"/>
</dbReference>